<accession>A0A7D9N8P6</accession>
<dbReference type="EMBL" id="CP006811">
    <property type="protein sequence ID" value="AHA98190.1"/>
    <property type="molecule type" value="Genomic_DNA"/>
</dbReference>
<dbReference type="AlphaFoldDB" id="A0A7D9N8P6"/>
<evidence type="ECO:0000313" key="2">
    <source>
        <dbReference type="Proteomes" id="UP000018522"/>
    </source>
</evidence>
<name>A0A7D9N8P6_LACJH</name>
<proteinExistence type="predicted"/>
<gene>
    <name evidence="1" type="ORF">T285_08185</name>
</gene>
<sequence length="29" mass="3473">MLVKVVTKDIKNLKFNPIGILENYDKYYI</sequence>
<protein>
    <submittedName>
        <fullName evidence="1">Uncharacterized protein</fullName>
    </submittedName>
</protein>
<evidence type="ECO:0000313" key="1">
    <source>
        <dbReference type="EMBL" id="AHA98190.1"/>
    </source>
</evidence>
<dbReference type="Proteomes" id="UP000018522">
    <property type="component" value="Chromosome"/>
</dbReference>
<reference evidence="1 2" key="1">
    <citation type="journal article" date="2014" name="Genome Announc.">
        <title>Complete Genome Sequences of Lactobacillus johnsonii Strain N6.2 and Lactobacillus reuteri Strain TD1.</title>
        <authorList>
            <person name="Leonard M.T."/>
            <person name="Valladares R.B."/>
            <person name="Ardissone A."/>
            <person name="Gonzalez C.F."/>
            <person name="Lorca G.L."/>
            <person name="Triplett E.W."/>
        </authorList>
    </citation>
    <scope>NUCLEOTIDE SEQUENCE [LARGE SCALE GENOMIC DNA]</scope>
    <source>
        <strain evidence="1 2">N6.2</strain>
    </source>
</reference>
<organism evidence="1 2">
    <name type="scientific">Lactobacillus johnsonii N6.2</name>
    <dbReference type="NCBI Taxonomy" id="1408186"/>
    <lineage>
        <taxon>Bacteria</taxon>
        <taxon>Bacillati</taxon>
        <taxon>Bacillota</taxon>
        <taxon>Bacilli</taxon>
        <taxon>Lactobacillales</taxon>
        <taxon>Lactobacillaceae</taxon>
        <taxon>Lactobacillus</taxon>
    </lineage>
</organism>
<dbReference type="KEGG" id="ljn:T285_08185"/>